<keyword evidence="3" id="KW-0170">Cobalt</keyword>
<proteinExistence type="predicted"/>
<comment type="caution">
    <text evidence="4">The sequence shown here is derived from an EMBL/GenBank/DDBJ whole genome shotgun (WGS) entry which is preliminary data.</text>
</comment>
<gene>
    <name evidence="4" type="ORF">H4W80_000507</name>
</gene>
<keyword evidence="2 4" id="KW-0413">Isomerase</keyword>
<sequence>MTMTDVRNLFSRTVRDARGSGHLVVQPRMGFSDVDKMRAGLQAVAALPYTVGTITLDSYTRTGQYEAAHDAVRNGRSLNGYPLLAHGPVRTSSLLASLRPDFPVQLRHGSPTPVDIFASMLEAGIHATEGGPISYCFPYGRTPLNTAVAEWARASELLASCPTEVHLESFAGCMLGQLCPPSLLVALNILEGLFATSYGIRSLSLSYAQQINPCQDIAAIRALRRLTTAFLPEMDIHFVIYTYMGVFPQSAEGARRLIIDSARLARQAGADRLVVKTVSEAFRIPLVSDNIAALKLAGEQPPGSYPTLDDGLSEVLEKEILSEAEAMLEAVLGLAPTVPSAILRAFKSGILDIPFCLHPDNANHARTEISHDGLLTWAYAGRMPVTSTQAHGRRIGATELQEMLGFIRRRYDEDPIAN</sequence>
<dbReference type="InterPro" id="IPR006396">
    <property type="entry name" value="Glu_mut_E"/>
</dbReference>
<dbReference type="PIRSF" id="PIRSF001495">
    <property type="entry name" value="Met_asp_mut_epsi"/>
    <property type="match status" value="1"/>
</dbReference>
<dbReference type="EMBL" id="JADBEK010000001">
    <property type="protein sequence ID" value="MBE1582249.1"/>
    <property type="molecule type" value="Genomic_DNA"/>
</dbReference>
<dbReference type="Proteomes" id="UP000633509">
    <property type="component" value="Unassembled WGS sequence"/>
</dbReference>
<dbReference type="Pfam" id="PF06368">
    <property type="entry name" value="Met_asp_mut_E"/>
    <property type="match status" value="1"/>
</dbReference>
<dbReference type="GO" id="GO:0050097">
    <property type="term" value="F:methylaspartate mutase activity"/>
    <property type="evidence" value="ECO:0007669"/>
    <property type="project" value="UniProtKB-EC"/>
</dbReference>
<dbReference type="InterPro" id="IPR016176">
    <property type="entry name" value="Cbl-dep_enz_cat"/>
</dbReference>
<accession>A0ABR9LNL1</accession>
<evidence type="ECO:0000313" key="5">
    <source>
        <dbReference type="Proteomes" id="UP000633509"/>
    </source>
</evidence>
<evidence type="ECO:0000256" key="3">
    <source>
        <dbReference type="ARBA" id="ARBA00023285"/>
    </source>
</evidence>
<keyword evidence="5" id="KW-1185">Reference proteome</keyword>
<protein>
    <submittedName>
        <fullName evidence="4">Methylaspartate mutase epsilon subunit</fullName>
        <ecNumber evidence="4">5.4.99.1</ecNumber>
    </submittedName>
</protein>
<dbReference type="Gene3D" id="3.20.20.240">
    <property type="entry name" value="Methylmalonyl-CoA mutase"/>
    <property type="match status" value="1"/>
</dbReference>
<dbReference type="SUPFAM" id="SSF51703">
    <property type="entry name" value="Cobalamin (vitamin B12)-dependent enzymes"/>
    <property type="match status" value="1"/>
</dbReference>
<evidence type="ECO:0000256" key="1">
    <source>
        <dbReference type="ARBA" id="ARBA00022628"/>
    </source>
</evidence>
<reference evidence="4 5" key="1">
    <citation type="submission" date="2020-10" db="EMBL/GenBank/DDBJ databases">
        <title>Sequencing the genomes of 1000 actinobacteria strains.</title>
        <authorList>
            <person name="Klenk H.-P."/>
        </authorList>
    </citation>
    <scope>NUCLEOTIDE SEQUENCE [LARGE SCALE GENOMIC DNA]</scope>
    <source>
        <strain evidence="4 5">DSM 43173</strain>
    </source>
</reference>
<organism evidence="4 5">
    <name type="scientific">Nonomuraea angiospora</name>
    <dbReference type="NCBI Taxonomy" id="46172"/>
    <lineage>
        <taxon>Bacteria</taxon>
        <taxon>Bacillati</taxon>
        <taxon>Actinomycetota</taxon>
        <taxon>Actinomycetes</taxon>
        <taxon>Streptosporangiales</taxon>
        <taxon>Streptosporangiaceae</taxon>
        <taxon>Nonomuraea</taxon>
    </lineage>
</organism>
<evidence type="ECO:0000256" key="2">
    <source>
        <dbReference type="ARBA" id="ARBA00023235"/>
    </source>
</evidence>
<evidence type="ECO:0000313" key="4">
    <source>
        <dbReference type="EMBL" id="MBE1582249.1"/>
    </source>
</evidence>
<keyword evidence="1" id="KW-0846">Cobalamin</keyword>
<name>A0ABR9LNL1_9ACTN</name>
<dbReference type="EC" id="5.4.99.1" evidence="4"/>